<name>A0A4S4NCI0_9BACT</name>
<sequence>MKNTLLYLIISLLSFCPMYGFAQCTPGLITVIHATSGFDSLLDPDGDGYITESGLPFTTDSTEAAEFEIIPHSVTGWLEVADVDEVSNDVTSPCANTDLITDANGGDFAYYNIVDPSPTSPTSGDEYILFRFRLAQPPNGSFGYNFLVDTDSKYGEGIDANSTCGNRGFEREVQFSNAGGKMGVSVYEVDGATSTSPLAPTPCDQCVSVSDVQQACAKSAGGCTSTNAQFVTFPLPLFWLGIPSDVNIGGLFISAATAKSGNGSSALGGGNVADLGGLNGGTSVCGCDDPNLTACAKYDCQTQCLNTAFVALPVSYHYFTAEAGARDVYLRWATATESNNSHFDVEHSTDGVSFTALSRVFGVGTSATATEYDFTHQAPPPGTHYYRLRQVDVDGTFRYSPIEAVTFGAVAAGDFTIIPSIVTANSLRVERSGVASDVPAELAVFDAMGRLLLQKRHMGGNELILDVASLRPGAYFLQLRSGGVMATKRFLKQ</sequence>
<dbReference type="InterPro" id="IPR026444">
    <property type="entry name" value="Secre_tail"/>
</dbReference>
<organism evidence="2 3">
    <name type="scientific">Neolewinella litorea</name>
    <dbReference type="NCBI Taxonomy" id="2562452"/>
    <lineage>
        <taxon>Bacteria</taxon>
        <taxon>Pseudomonadati</taxon>
        <taxon>Bacteroidota</taxon>
        <taxon>Saprospiria</taxon>
        <taxon>Saprospirales</taxon>
        <taxon>Lewinellaceae</taxon>
        <taxon>Neolewinella</taxon>
    </lineage>
</organism>
<gene>
    <name evidence="2" type="ORF">E4021_15305</name>
</gene>
<evidence type="ECO:0000313" key="2">
    <source>
        <dbReference type="EMBL" id="THH36445.1"/>
    </source>
</evidence>
<dbReference type="Proteomes" id="UP000308528">
    <property type="component" value="Unassembled WGS sequence"/>
</dbReference>
<dbReference type="AlphaFoldDB" id="A0A4S4NCI0"/>
<feature type="signal peptide" evidence="1">
    <location>
        <begin position="1"/>
        <end position="22"/>
    </location>
</feature>
<proteinExistence type="predicted"/>
<comment type="caution">
    <text evidence="2">The sequence shown here is derived from an EMBL/GenBank/DDBJ whole genome shotgun (WGS) entry which is preliminary data.</text>
</comment>
<feature type="chain" id="PRO_5020316988" evidence="1">
    <location>
        <begin position="23"/>
        <end position="493"/>
    </location>
</feature>
<evidence type="ECO:0000313" key="3">
    <source>
        <dbReference type="Proteomes" id="UP000308528"/>
    </source>
</evidence>
<reference evidence="2 3" key="1">
    <citation type="submission" date="2019-04" db="EMBL/GenBank/DDBJ databases">
        <title>Lewinella litorea sp. nov., isolated from a marine sand.</title>
        <authorList>
            <person name="Yoon J.-H."/>
        </authorList>
    </citation>
    <scope>NUCLEOTIDE SEQUENCE [LARGE SCALE GENOMIC DNA]</scope>
    <source>
        <strain evidence="2 3">HSMS-39</strain>
    </source>
</reference>
<dbReference type="NCBIfam" id="TIGR04183">
    <property type="entry name" value="Por_Secre_tail"/>
    <property type="match status" value="1"/>
</dbReference>
<accession>A0A4S4NCI0</accession>
<dbReference type="EMBL" id="SRSF01000009">
    <property type="protein sequence ID" value="THH36445.1"/>
    <property type="molecule type" value="Genomic_DNA"/>
</dbReference>
<protein>
    <submittedName>
        <fullName evidence="2">T9SS type A sorting domain-containing protein</fullName>
    </submittedName>
</protein>
<dbReference type="OrthoDB" id="1490051at2"/>
<evidence type="ECO:0000256" key="1">
    <source>
        <dbReference type="SAM" id="SignalP"/>
    </source>
</evidence>
<keyword evidence="1" id="KW-0732">Signal</keyword>
<keyword evidence="3" id="KW-1185">Reference proteome</keyword>